<feature type="region of interest" description="Disordered" evidence="10">
    <location>
        <begin position="2179"/>
        <end position="2432"/>
    </location>
</feature>
<dbReference type="Pfam" id="PF00435">
    <property type="entry name" value="Spectrin"/>
    <property type="match status" value="16"/>
</dbReference>
<evidence type="ECO:0000256" key="5">
    <source>
        <dbReference type="ARBA" id="ARBA00022553"/>
    </source>
</evidence>
<dbReference type="CDD" id="cd00176">
    <property type="entry name" value="SPEC"/>
    <property type="match status" value="11"/>
</dbReference>
<dbReference type="InterPro" id="IPR002017">
    <property type="entry name" value="Spectrin_repeat"/>
</dbReference>
<comment type="subcellular location">
    <subcellularLocation>
        <location evidence="1">Cytoplasm</location>
        <location evidence="1">Cytoskeleton</location>
    </subcellularLocation>
</comment>
<dbReference type="InterPro" id="IPR001605">
    <property type="entry name" value="PH_dom-spectrin-type"/>
</dbReference>
<dbReference type="SUPFAM" id="SSF50729">
    <property type="entry name" value="PH domain-like"/>
    <property type="match status" value="1"/>
</dbReference>
<feature type="compositionally biased region" description="Low complexity" evidence="10">
    <location>
        <begin position="2373"/>
        <end position="2385"/>
    </location>
</feature>
<dbReference type="GO" id="GO:0005737">
    <property type="term" value="C:cytoplasm"/>
    <property type="evidence" value="ECO:0007669"/>
    <property type="project" value="UniProtKB-ARBA"/>
</dbReference>
<dbReference type="Pfam" id="PF15410">
    <property type="entry name" value="PH_9"/>
    <property type="match status" value="1"/>
</dbReference>
<organism evidence="11 12">
    <name type="scientific">Paramuricea clavata</name>
    <name type="common">Red gorgonian</name>
    <name type="synonym">Violescent sea-whip</name>
    <dbReference type="NCBI Taxonomy" id="317549"/>
    <lineage>
        <taxon>Eukaryota</taxon>
        <taxon>Metazoa</taxon>
        <taxon>Cnidaria</taxon>
        <taxon>Anthozoa</taxon>
        <taxon>Octocorallia</taxon>
        <taxon>Malacalcyonacea</taxon>
        <taxon>Plexauridae</taxon>
        <taxon>Paramuricea</taxon>
    </lineage>
</organism>
<dbReference type="FunFam" id="1.20.58.60:FF:000020">
    <property type="entry name" value="Spectrin alpha chain, non-erythrocytic 1"/>
    <property type="match status" value="2"/>
</dbReference>
<dbReference type="EMBL" id="CACRXK020002635">
    <property type="protein sequence ID" value="CAB3995299.1"/>
    <property type="molecule type" value="Genomic_DNA"/>
</dbReference>
<dbReference type="SMART" id="SM00233">
    <property type="entry name" value="PH"/>
    <property type="match status" value="1"/>
</dbReference>
<evidence type="ECO:0000256" key="9">
    <source>
        <dbReference type="SAM" id="Coils"/>
    </source>
</evidence>
<feature type="compositionally biased region" description="Basic and acidic residues" evidence="10">
    <location>
        <begin position="2194"/>
        <end position="2203"/>
    </location>
</feature>
<feature type="compositionally biased region" description="Basic and acidic residues" evidence="10">
    <location>
        <begin position="2059"/>
        <end position="2092"/>
    </location>
</feature>
<keyword evidence="6" id="KW-0677">Repeat</keyword>
<feature type="coiled-coil region" evidence="9">
    <location>
        <begin position="1628"/>
        <end position="1697"/>
    </location>
</feature>
<comment type="similarity">
    <text evidence="2">Belongs to the spectrin family.</text>
</comment>
<evidence type="ECO:0000256" key="6">
    <source>
        <dbReference type="ARBA" id="ARBA00022737"/>
    </source>
</evidence>
<dbReference type="InterPro" id="IPR041681">
    <property type="entry name" value="PH_9"/>
</dbReference>
<dbReference type="Gene3D" id="1.20.58.60">
    <property type="match status" value="14"/>
</dbReference>
<dbReference type="Proteomes" id="UP001152795">
    <property type="component" value="Unassembled WGS sequence"/>
</dbReference>
<evidence type="ECO:0000256" key="2">
    <source>
        <dbReference type="ARBA" id="ARBA00006826"/>
    </source>
</evidence>
<feature type="compositionally biased region" description="Pro residues" evidence="10">
    <location>
        <begin position="2256"/>
        <end position="2267"/>
    </location>
</feature>
<feature type="coiled-coil region" evidence="9">
    <location>
        <begin position="617"/>
        <end position="644"/>
    </location>
</feature>
<keyword evidence="12" id="KW-1185">Reference proteome</keyword>
<sequence>MYNRCDRFAKDLVAEGHTETVTIKDEQDILRSMWRQLQDQISSRQERLHSASEIHKFSNDLDDLLDRIQQKDNSLSFDDVGRDAGTVQALQRQHEVFEHELKPMGNEVLAILNESRRLKEAYKGQTAEAIDEQEHLISTSWNELTQKSKTRRKKLEDSLQLYNLSSTIRDLTSWCAEIIHSMEIVDVVDDIPSVESLLIGHDERKKEIEAREEMFGSVIAQGEQMIESGHHSSEEISEKVELLLNERDRLHESWTQCQTQYDQMYELAVFMKEAKQIETIMSSQELVMAGAELGSAVDEVESLLKRHENLEKLVLNQEEKIAALQELSDNLASHEHFASDVLRERVDVLCQRHERLQNLLEQRRDNLEDSKRLAQFYQDIVELNSWITEKLQTASDDSYKDPSNLESKLKKHAAFCAEITVHQETINDVKTIGDALISNEHYASDDIAQRLEYLENRWQELLQSSSIKSQRLAEARDHVKFKQQADTLEMLVKDKENIVSSEDTGNDYEECQILNRKCAEFGQEIQVESQQIEEVITLANKLASVRHSGVENVRDRQQLLSQRWKRLKELTIKRKQNLAAVLQVFSFLKSCDELLDNINEKGSLASIEEYGKDLPGVESLLRKHDELERNVILLNDSFEKMKDKGESLKTNETKMKQDLDLKITVMMENFARVNQLVVNRRDMLEEHKLLHMFLSDYDDLLSWLQDLLHHLKSDELPQNLKASEEALGVHQERRRMMDAHQGQSNRCVELGNQLINNEHFAASEILKNVTKLQDLLSSVEEEWNGRKELLEQGLQLQRFLADVSQFEHWIVSKETYVLNDDLGDSLPSVDELLKNHTNVMNSLLAYEEQAKKLTTTSEKLLESGNYNDKVIKKTTLIMNEKWKGLKASAGDKQTRLEESKLLQQFLQDSHELESWMKEKLQIANDTSYLERSNLQQILQKHKTLESELSANTRSVEDAILQGKTLVQDKHFASITIGKTIDEIQRSWNELNEKAKDRGKKLHQASEKRGFDWSIEDFIEWLSNVEKALTSEDLGQDLNSVNSLIKKQGLLETDIAAHRERLNEISRRVEEFEETNHFQLDEIRQKADEVTKRYNDLTEPAVHRSSLLQRSLHLHQFLRDVQDQLRWLQEKQRMAESDEVGQDLLGAEALMKKHEVLETEVTVREQLVRTVEKTGERLISEQHYASEDILEKNSSLQEAWKTLLATIEERRKKLDDSLQVQKYYRNVLDTESWITDKLYLANSDDLGQSEESAELLLRSHETLQLDVHGFESKINELKKLSQDMIQNGHFEHVLIAERQTKLEQKFEDLKQSVEVRQQRLEDSVSWFKFSHEIAELRDWMLDLEKVVDSEDCGTDLEHAQMLLNKFEDFARDLVSSEDRVVAINDMGQEVIEAGHSQAQDIERTILELCEDWDDLKERASARLKRLEDSRDLHSFKNNMEDTKTWIQEKQGMLMYNEDLGKDCLTVKKLLRKHDEMKRDVDAVSMKAKNFQKDGLNLASQVPAEKEGLELLLAEVGDMLQQLLSSMASRRQKLEQSLELQQFLSEHKNISSWIANMTAQVKSDYHGNNGTALEGMLSKHHELKTEVDTMRKNDENLDASGENLLREQHYASEMITEKLEELRTSWSVLLKSWEDRTEELQKRKKAENMNREVTQLEAWLLNQEAELSLNEIGNCLENVEDLLKRHDKVERMLHAQEERFLGLIHSSDDEEGYNVAIEENEGAVIEHVDDLTSTSLASEDNFSANNNYDTAYISEISELNSTSSPHNGLTNRSLDSDDFSTSTAEITKLSELNSMPDLSNFNFQGEETGGRVIQSDQLPKLNLAASEWTMDQSDDDSKLTEDAAMLIDGMAIGVGNDHVKADVPDMFVDKASSETMDYESTRVIDEYPTSTSTDVFNERIKTNSPKLQNKKSLYKEPMSASDRILGVSPLCSGMLQRKQETDISGQRSVAQPWRSYYTVLSEDILQFFKDLEGFKSKWHVSKPMSLVGSFCEQVRESSRQGYIFRVIFRDKSEYLFATENEEERKLWVMKINSVIKMAARYGSSSGGDGNVYYGDNSGSHGDNDGHDDAYGHIHHRDGDFDGAGHDNSDDLHSDNDEDDGGRYSQVYHDDSDGAFDGDRDDHDSGNDGRGDIDDIKPDDKNSNNLKKAHSDLYNSNTPMIVITDTNSNNEFLVEDEIYTDTHSSSEEDAQLSDIQLSDKDMRLSDEDTMSLPEYSDYEQPSWYPTPNSDSLDHNDAYPVPKLSNQDNGSTSDSDSFETPPPPPSNPPSYPAADSIAPPGKPSARVFKTKDSKEYNSPPPVPSTPPPSIPVSDIESNLSPDLPEGFPPEATDDNLSDLLDFIPPPVLDPSFDFLEGTKDEVKFTPSTRPQPETKSDPSTSSRFSSRRIAPPPPPRPSVSLLSDMDLPISIQTERKQHERKDEKKGLFSGIFKRKK</sequence>
<feature type="region of interest" description="Disordered" evidence="10">
    <location>
        <begin position="2050"/>
        <end position="2149"/>
    </location>
</feature>
<keyword evidence="8" id="KW-0206">Cytoskeleton</keyword>
<evidence type="ECO:0000256" key="8">
    <source>
        <dbReference type="ARBA" id="ARBA00023212"/>
    </source>
</evidence>
<dbReference type="OrthoDB" id="18853at2759"/>
<dbReference type="GO" id="GO:0005543">
    <property type="term" value="F:phospholipid binding"/>
    <property type="evidence" value="ECO:0007669"/>
    <property type="project" value="InterPro"/>
</dbReference>
<feature type="compositionally biased region" description="Basic and acidic residues" evidence="10">
    <location>
        <begin position="2105"/>
        <end position="2139"/>
    </location>
</feature>
<dbReference type="PROSITE" id="PS50003">
    <property type="entry name" value="PH_DOMAIN"/>
    <property type="match status" value="1"/>
</dbReference>
<dbReference type="SMART" id="SM00150">
    <property type="entry name" value="SPEC"/>
    <property type="match status" value="16"/>
</dbReference>
<keyword evidence="7" id="KW-0009">Actin-binding</keyword>
<dbReference type="FunFam" id="1.20.58.60:FF:000007">
    <property type="entry name" value="Spectrin alpha chain non-erythrocytic 1"/>
    <property type="match status" value="1"/>
</dbReference>
<proteinExistence type="inferred from homology"/>
<keyword evidence="3" id="KW-0117">Actin capping</keyword>
<keyword evidence="4" id="KW-0963">Cytoplasm</keyword>
<dbReference type="InterPro" id="IPR001849">
    <property type="entry name" value="PH_domain"/>
</dbReference>
<dbReference type="SUPFAM" id="SSF46966">
    <property type="entry name" value="Spectrin repeat"/>
    <property type="match status" value="13"/>
</dbReference>
<feature type="compositionally biased region" description="Basic and acidic residues" evidence="10">
    <location>
        <begin position="2409"/>
        <end position="2422"/>
    </location>
</feature>
<evidence type="ECO:0000256" key="3">
    <source>
        <dbReference type="ARBA" id="ARBA00022467"/>
    </source>
</evidence>
<dbReference type="PRINTS" id="PR00683">
    <property type="entry name" value="SPECTRINPH"/>
</dbReference>
<reference evidence="11" key="1">
    <citation type="submission" date="2020-04" db="EMBL/GenBank/DDBJ databases">
        <authorList>
            <person name="Alioto T."/>
            <person name="Alioto T."/>
            <person name="Gomez Garrido J."/>
        </authorList>
    </citation>
    <scope>NUCLEOTIDE SEQUENCE</scope>
    <source>
        <strain evidence="11">A484AB</strain>
    </source>
</reference>
<gene>
    <name evidence="11" type="ORF">PACLA_8A059436</name>
</gene>
<dbReference type="Gene3D" id="2.30.29.30">
    <property type="entry name" value="Pleckstrin-homology domain (PH domain)/Phosphotyrosine-binding domain (PTB)"/>
    <property type="match status" value="1"/>
</dbReference>
<dbReference type="GO" id="GO:0003779">
    <property type="term" value="F:actin binding"/>
    <property type="evidence" value="ECO:0007669"/>
    <property type="project" value="UniProtKB-KW"/>
</dbReference>
<evidence type="ECO:0000313" key="11">
    <source>
        <dbReference type="EMBL" id="CAB3995299.1"/>
    </source>
</evidence>
<evidence type="ECO:0000256" key="10">
    <source>
        <dbReference type="SAM" id="MobiDB-lite"/>
    </source>
</evidence>
<keyword evidence="5" id="KW-0597">Phosphoprotein</keyword>
<evidence type="ECO:0000256" key="1">
    <source>
        <dbReference type="ARBA" id="ARBA00004245"/>
    </source>
</evidence>
<dbReference type="PANTHER" id="PTHR11915">
    <property type="entry name" value="SPECTRIN/FILAMIN RELATED CYTOSKELETAL PROTEIN"/>
    <property type="match status" value="1"/>
</dbReference>
<protein>
    <submittedName>
        <fullName evidence="11">Spectrin alpha chain, non-erythrocytic 1-like isoform X1</fullName>
    </submittedName>
</protein>
<feature type="coiled-coil region" evidence="9">
    <location>
        <begin position="293"/>
        <end position="373"/>
    </location>
</feature>
<feature type="compositionally biased region" description="Pro residues" evidence="10">
    <location>
        <begin position="2294"/>
        <end position="2306"/>
    </location>
</feature>
<dbReference type="GO" id="GO:0005856">
    <property type="term" value="C:cytoskeleton"/>
    <property type="evidence" value="ECO:0007669"/>
    <property type="project" value="UniProtKB-SubCell"/>
</dbReference>
<accession>A0A6S7GYC2</accession>
<comment type="caution">
    <text evidence="11">The sequence shown here is derived from an EMBL/GenBank/DDBJ whole genome shotgun (WGS) entry which is preliminary data.</text>
</comment>
<evidence type="ECO:0000313" key="12">
    <source>
        <dbReference type="Proteomes" id="UP001152795"/>
    </source>
</evidence>
<evidence type="ECO:0000256" key="7">
    <source>
        <dbReference type="ARBA" id="ARBA00023203"/>
    </source>
</evidence>
<dbReference type="InterPro" id="IPR011993">
    <property type="entry name" value="PH-like_dom_sf"/>
</dbReference>
<dbReference type="GO" id="GO:0051693">
    <property type="term" value="P:actin filament capping"/>
    <property type="evidence" value="ECO:0007669"/>
    <property type="project" value="UniProtKB-KW"/>
</dbReference>
<keyword evidence="9" id="KW-0175">Coiled coil</keyword>
<evidence type="ECO:0000256" key="4">
    <source>
        <dbReference type="ARBA" id="ARBA00022490"/>
    </source>
</evidence>
<dbReference type="InterPro" id="IPR018159">
    <property type="entry name" value="Spectrin/alpha-actinin"/>
</dbReference>
<name>A0A6S7GYC2_PARCT</name>
<feature type="coiled-coil region" evidence="9">
    <location>
        <begin position="1054"/>
        <end position="1081"/>
    </location>
</feature>